<feature type="domain" description="ParB-like N-terminal" evidence="8">
    <location>
        <begin position="97"/>
        <end position="164"/>
    </location>
</feature>
<dbReference type="InterPro" id="IPR005495">
    <property type="entry name" value="LptG/LptF_permease"/>
</dbReference>
<evidence type="ECO:0000256" key="2">
    <source>
        <dbReference type="ARBA" id="ARBA00022475"/>
    </source>
</evidence>
<keyword evidence="2" id="KW-1003">Cell membrane</keyword>
<proteinExistence type="predicted"/>
<comment type="caution">
    <text evidence="9">The sequence shown here is derived from an EMBL/GenBank/DDBJ whole genome shotgun (WGS) entry which is preliminary data.</text>
</comment>
<dbReference type="Pfam" id="PF02195">
    <property type="entry name" value="ParB_N"/>
    <property type="match status" value="1"/>
</dbReference>
<keyword evidence="4 7" id="KW-1133">Transmembrane helix</keyword>
<organism evidence="9">
    <name type="scientific">marine sediment metagenome</name>
    <dbReference type="NCBI Taxonomy" id="412755"/>
    <lineage>
        <taxon>unclassified sequences</taxon>
        <taxon>metagenomes</taxon>
        <taxon>ecological metagenomes</taxon>
    </lineage>
</organism>
<dbReference type="SUPFAM" id="SSF110849">
    <property type="entry name" value="ParB/Sulfiredoxin"/>
    <property type="match status" value="1"/>
</dbReference>
<feature type="compositionally biased region" description="Low complexity" evidence="6">
    <location>
        <begin position="17"/>
        <end position="33"/>
    </location>
</feature>
<feature type="transmembrane region" description="Helical" evidence="7">
    <location>
        <begin position="280"/>
        <end position="299"/>
    </location>
</feature>
<reference evidence="9" key="1">
    <citation type="journal article" date="2015" name="Nature">
        <title>Complex archaea that bridge the gap between prokaryotes and eukaryotes.</title>
        <authorList>
            <person name="Spang A."/>
            <person name="Saw J.H."/>
            <person name="Jorgensen S.L."/>
            <person name="Zaremba-Niedzwiedzka K."/>
            <person name="Martijn J."/>
            <person name="Lind A.E."/>
            <person name="van Eijk R."/>
            <person name="Schleper C."/>
            <person name="Guy L."/>
            <person name="Ettema T.J."/>
        </authorList>
    </citation>
    <scope>NUCLEOTIDE SEQUENCE</scope>
</reference>
<feature type="compositionally biased region" description="Basic and acidic residues" evidence="6">
    <location>
        <begin position="7"/>
        <end position="16"/>
    </location>
</feature>
<keyword evidence="5 7" id="KW-0472">Membrane</keyword>
<feature type="transmembrane region" description="Helical" evidence="7">
    <location>
        <begin position="338"/>
        <end position="358"/>
    </location>
</feature>
<evidence type="ECO:0000313" key="9">
    <source>
        <dbReference type="EMBL" id="KKM83255.1"/>
    </source>
</evidence>
<dbReference type="AlphaFoldDB" id="A0A0F9N378"/>
<dbReference type="InterPro" id="IPR036086">
    <property type="entry name" value="ParB/Sulfiredoxin_sf"/>
</dbReference>
<accession>A0A0F9N378</accession>
<keyword evidence="3 7" id="KW-0812">Transmembrane</keyword>
<comment type="subcellular location">
    <subcellularLocation>
        <location evidence="1">Cell membrane</location>
        <topology evidence="1">Multi-pass membrane protein</topology>
    </subcellularLocation>
</comment>
<dbReference type="GO" id="GO:0005886">
    <property type="term" value="C:plasma membrane"/>
    <property type="evidence" value="ECO:0007669"/>
    <property type="project" value="UniProtKB-SubCell"/>
</dbReference>
<name>A0A0F9N378_9ZZZZ</name>
<dbReference type="Pfam" id="PF03739">
    <property type="entry name" value="LptF_LptG"/>
    <property type="match status" value="1"/>
</dbReference>
<evidence type="ECO:0000256" key="3">
    <source>
        <dbReference type="ARBA" id="ARBA00022692"/>
    </source>
</evidence>
<gene>
    <name evidence="9" type="ORF">LCGC14_1311270</name>
</gene>
<evidence type="ECO:0000256" key="5">
    <source>
        <dbReference type="ARBA" id="ARBA00023136"/>
    </source>
</evidence>
<dbReference type="EMBL" id="LAZR01007742">
    <property type="protein sequence ID" value="KKM83255.1"/>
    <property type="molecule type" value="Genomic_DNA"/>
</dbReference>
<protein>
    <recommendedName>
        <fullName evidence="8">ParB-like N-terminal domain-containing protein</fullName>
    </recommendedName>
</protein>
<sequence>MAKRKRLDPARLEPRAASDAPPAEAPQAAPVMPLGTAPEMPGGPLESKSMGTRYPLGVYQPPRRAPIADVAGEASAVAALEEVTRSLNDARSQGRMIQRLALDAIDPGYLVRDRVVVDETEMQALCDSLAARGQQTAIEVADLGGGRWGLISGWRRLTALRRLRDRSETPEDRTRFDTVLAIARQPGDAAEAYLARNGDNTTLIMLNGMAQRLDTEQNRLATAKFRDFSFDISPLVSTDDETDQSVSSMVTPDLLWDWAGLAAQLDTAPGIIAEELHSRLAQPLFCIVAAMIGFATLILGGFSRFGVWREAVIAFGLLIAIDGLRGALVVQIRETAALWPLAYLPSLIGAVLTLAMLWQAAHPRWIRRRLGGKGATA</sequence>
<dbReference type="InterPro" id="IPR003115">
    <property type="entry name" value="ParB_N"/>
</dbReference>
<feature type="transmembrane region" description="Helical" evidence="7">
    <location>
        <begin position="311"/>
        <end position="332"/>
    </location>
</feature>
<feature type="region of interest" description="Disordered" evidence="6">
    <location>
        <begin position="1"/>
        <end position="48"/>
    </location>
</feature>
<evidence type="ECO:0000256" key="4">
    <source>
        <dbReference type="ARBA" id="ARBA00022989"/>
    </source>
</evidence>
<evidence type="ECO:0000259" key="8">
    <source>
        <dbReference type="Pfam" id="PF02195"/>
    </source>
</evidence>
<evidence type="ECO:0000256" key="6">
    <source>
        <dbReference type="SAM" id="MobiDB-lite"/>
    </source>
</evidence>
<evidence type="ECO:0000256" key="7">
    <source>
        <dbReference type="SAM" id="Phobius"/>
    </source>
</evidence>
<evidence type="ECO:0000256" key="1">
    <source>
        <dbReference type="ARBA" id="ARBA00004651"/>
    </source>
</evidence>